<dbReference type="Gene3D" id="1.10.287.1490">
    <property type="match status" value="1"/>
</dbReference>
<reference evidence="3" key="1">
    <citation type="submission" date="2017-02" db="EMBL/GenBank/DDBJ databases">
        <title>Genome of Microbulbifer agarilyticus GP101.</title>
        <authorList>
            <person name="Jung J."/>
            <person name="Bae S.S."/>
            <person name="Baek K."/>
        </authorList>
    </citation>
    <scope>NUCLEOTIDE SEQUENCE [LARGE SCALE GENOMIC DNA]</scope>
    <source>
        <strain evidence="3">GP101</strain>
    </source>
</reference>
<dbReference type="EMBL" id="CP019650">
    <property type="protein sequence ID" value="AQQ68355.1"/>
    <property type="molecule type" value="Genomic_DNA"/>
</dbReference>
<evidence type="ECO:0000256" key="2">
    <source>
        <dbReference type="SAM" id="Phobius"/>
    </source>
</evidence>
<evidence type="ECO:0000313" key="3">
    <source>
        <dbReference type="EMBL" id="AQQ68355.1"/>
    </source>
</evidence>
<dbReference type="RefSeq" id="WP_077405462.1">
    <property type="nucleotide sequence ID" value="NZ_CP019650.1"/>
</dbReference>
<accession>A0A1Q2M6I4</accession>
<protein>
    <submittedName>
        <fullName evidence="3">Uncharacterized protein</fullName>
    </submittedName>
</protein>
<dbReference type="Proteomes" id="UP000188219">
    <property type="component" value="Chromosome"/>
</dbReference>
<feature type="region of interest" description="Disordered" evidence="1">
    <location>
        <begin position="1"/>
        <end position="46"/>
    </location>
</feature>
<proteinExistence type="predicted"/>
<keyword evidence="2" id="KW-0812">Transmembrane</keyword>
<dbReference type="KEGG" id="maga:Mag101_12450"/>
<keyword evidence="2" id="KW-0472">Membrane</keyword>
<evidence type="ECO:0000313" key="4">
    <source>
        <dbReference type="Proteomes" id="UP000188219"/>
    </source>
</evidence>
<organism evidence="3 4">
    <name type="scientific">Microbulbifer agarilyticus</name>
    <dbReference type="NCBI Taxonomy" id="260552"/>
    <lineage>
        <taxon>Bacteria</taxon>
        <taxon>Pseudomonadati</taxon>
        <taxon>Pseudomonadota</taxon>
        <taxon>Gammaproteobacteria</taxon>
        <taxon>Cellvibrionales</taxon>
        <taxon>Microbulbiferaceae</taxon>
        <taxon>Microbulbifer</taxon>
    </lineage>
</organism>
<gene>
    <name evidence="3" type="ORF">Mag101_12450</name>
</gene>
<keyword evidence="2" id="KW-1133">Transmembrane helix</keyword>
<name>A0A1Q2M6I4_9GAMM</name>
<evidence type="ECO:0000256" key="1">
    <source>
        <dbReference type="SAM" id="MobiDB-lite"/>
    </source>
</evidence>
<dbReference type="OrthoDB" id="5700790at2"/>
<feature type="transmembrane region" description="Helical" evidence="2">
    <location>
        <begin position="54"/>
        <end position="75"/>
    </location>
</feature>
<dbReference type="AlphaFoldDB" id="A0A1Q2M6I4"/>
<feature type="compositionally biased region" description="Low complexity" evidence="1">
    <location>
        <begin position="32"/>
        <end position="46"/>
    </location>
</feature>
<sequence length="253" mass="26703">MQRREPTFDGNSSSSMDPQIPNGPIGGRRHAPAQPTAPSAAPAEEASGGGGSSFLAIVALMLALAGLGGAGFLYTQWQATVAQLKDADARIVQLEKRFEMSGEESAASVEVLNAKVKENASEIRKLWGVSYDTNRKSIAANKASAASAKKEVNALAKKVSSVETTVKKLVGLESEIATLKASTVNASRETKDKVASLERQLNSVRSDLTARVGANEEAVESIDSYRRTVNKDLVQLRDAIRSLQSSSSTASAP</sequence>
<keyword evidence="4" id="KW-1185">Reference proteome</keyword>
<dbReference type="eggNOG" id="COG2959">
    <property type="taxonomic scope" value="Bacteria"/>
</dbReference>
<dbReference type="STRING" id="260552.Mag101_12450"/>